<dbReference type="EMBL" id="JAAQYP010000012">
    <property type="protein sequence ID" value="NNA95478.1"/>
    <property type="molecule type" value="Genomic_DNA"/>
</dbReference>
<dbReference type="Proteomes" id="UP000542111">
    <property type="component" value="Unassembled WGS sequence"/>
</dbReference>
<evidence type="ECO:0000313" key="2">
    <source>
        <dbReference type="EMBL" id="NNA95478.1"/>
    </source>
</evidence>
<evidence type="ECO:0000313" key="3">
    <source>
        <dbReference type="Proteomes" id="UP000542111"/>
    </source>
</evidence>
<dbReference type="AlphaFoldDB" id="A0A7Y1QM64"/>
<protein>
    <submittedName>
        <fullName evidence="2">Uncharacterized protein</fullName>
    </submittedName>
</protein>
<name>A0A7Y1QM64_9PSED</name>
<reference evidence="2 3" key="1">
    <citation type="journal article" date="2020" name="Front. Microbiol.">
        <title>Genetic Organization of the aprX-lipA2 Operon Affects the Proteolytic Potential of Pseudomonas Species in Milk.</title>
        <authorList>
            <person name="Maier C."/>
            <person name="Huptas C."/>
            <person name="von Neubeck M."/>
            <person name="Scherer S."/>
            <person name="Wenning M."/>
            <person name="Lucking G."/>
        </authorList>
    </citation>
    <scope>NUCLEOTIDE SEQUENCE [LARGE SCALE GENOMIC DNA]</scope>
    <source>
        <strain evidence="2 3">G4779</strain>
    </source>
</reference>
<dbReference type="RefSeq" id="WP_169865210.1">
    <property type="nucleotide sequence ID" value="NZ_JAAQYN010000008.1"/>
</dbReference>
<accession>A0A7Y1QM64</accession>
<gene>
    <name evidence="2" type="ORF">HBO33_09895</name>
</gene>
<sequence length="78" mass="8542">MHIQITDCQGNAPTSKKALTAQAGSTKKANTARHTEKLKLIPATLVQPGLTVLVQGRQAVQEITGLSAREYWTTHFRE</sequence>
<feature type="compositionally biased region" description="Polar residues" evidence="1">
    <location>
        <begin position="1"/>
        <end position="14"/>
    </location>
</feature>
<organism evidence="2 3">
    <name type="scientific">Pseudomonas gessardii</name>
    <dbReference type="NCBI Taxonomy" id="78544"/>
    <lineage>
        <taxon>Bacteria</taxon>
        <taxon>Pseudomonadati</taxon>
        <taxon>Pseudomonadota</taxon>
        <taxon>Gammaproteobacteria</taxon>
        <taxon>Pseudomonadales</taxon>
        <taxon>Pseudomonadaceae</taxon>
        <taxon>Pseudomonas</taxon>
    </lineage>
</organism>
<comment type="caution">
    <text evidence="2">The sequence shown here is derived from an EMBL/GenBank/DDBJ whole genome shotgun (WGS) entry which is preliminary data.</text>
</comment>
<evidence type="ECO:0000256" key="1">
    <source>
        <dbReference type="SAM" id="MobiDB-lite"/>
    </source>
</evidence>
<proteinExistence type="predicted"/>
<feature type="region of interest" description="Disordered" evidence="1">
    <location>
        <begin position="1"/>
        <end position="33"/>
    </location>
</feature>